<dbReference type="InterPro" id="IPR028163">
    <property type="entry name" value="HAUS_6_N"/>
</dbReference>
<accession>A0A023FZR1</accession>
<evidence type="ECO:0000313" key="3">
    <source>
        <dbReference type="EMBL" id="JAC26982.1"/>
    </source>
</evidence>
<sequence length="363" mass="41009">VATKLIARSTSRGRQASVTVRQVLNFLYYTYDKKAVESRMKHIWPVKPGESDKLFRGEITHWMSTLQGDELAAPYIQEFSAALLLRPGTPQCSKFLASLSVFVLHCKLKDSLDFSCPFSQSKCRSAWKLEMIKKDTIQTQSQNAAFKEELDAFESEKAKMRCLLESKQSDLELSIKHLQAQVQSFVSDDALVNLEKLCRKLRVKERDLKKTVEGINGAVETLSGSRHMIDISSFTDKQSAFLSSSGLVDIVGTFKDCIELGKKLSTQSDKKSCIQQDLEALKLHVATTNATLRRLQEQNETLKAMKAEIDERLFAAFKKPFVVLDDKDIDEMNRPAAQPVAEIDVEELTDKLLVARRNHNSNK</sequence>
<reference evidence="3" key="1">
    <citation type="submission" date="2014-03" db="EMBL/GenBank/DDBJ databases">
        <title>The sialotranscriptome of Amblyomma triste, Amblyomma parvum and Amblyomma cajennense ticks, uncovered by 454-based RNA-seq.</title>
        <authorList>
            <person name="Garcia G.R."/>
            <person name="Gardinassi L.G."/>
            <person name="Ribeiro J.M."/>
            <person name="Anatrielo E."/>
            <person name="Ferreira B.R."/>
            <person name="Moreira H.N."/>
            <person name="Mafra C."/>
            <person name="Olegario M.M."/>
            <person name="Szabo P.J."/>
            <person name="Miranda-Santos I.K."/>
            <person name="Maruyama S.R."/>
        </authorList>
    </citation>
    <scope>NUCLEOTIDE SEQUENCE</scope>
    <source>
        <strain evidence="3">Araguapaz</strain>
        <tissue evidence="3">Salivary glands</tissue>
    </source>
</reference>
<protein>
    <recommendedName>
        <fullName evidence="2">HAUS augmin-like complex subunit 6 N-terminal domain-containing protein</fullName>
    </recommendedName>
</protein>
<keyword evidence="1" id="KW-0175">Coiled coil</keyword>
<feature type="domain" description="HAUS augmin-like complex subunit 6 N-terminal" evidence="2">
    <location>
        <begin position="20"/>
        <end position="204"/>
    </location>
</feature>
<dbReference type="AlphaFoldDB" id="A0A023FZR1"/>
<proteinExistence type="evidence at transcript level"/>
<feature type="non-terminal residue" evidence="3">
    <location>
        <position position="1"/>
    </location>
</feature>
<evidence type="ECO:0000256" key="1">
    <source>
        <dbReference type="SAM" id="Coils"/>
    </source>
</evidence>
<feature type="coiled-coil region" evidence="1">
    <location>
        <begin position="278"/>
        <end position="312"/>
    </location>
</feature>
<name>A0A023FZR1_AMBPA</name>
<dbReference type="EMBL" id="GBBL01000338">
    <property type="protein sequence ID" value="JAC26982.1"/>
    <property type="molecule type" value="mRNA"/>
</dbReference>
<dbReference type="Pfam" id="PF14661">
    <property type="entry name" value="HAUS6_N"/>
    <property type="match status" value="1"/>
</dbReference>
<evidence type="ECO:0000259" key="2">
    <source>
        <dbReference type="Pfam" id="PF14661"/>
    </source>
</evidence>
<organism evidence="3">
    <name type="scientific">Amblyomma parvum</name>
    <name type="common">South American tick</name>
    <dbReference type="NCBI Taxonomy" id="251391"/>
    <lineage>
        <taxon>Eukaryota</taxon>
        <taxon>Metazoa</taxon>
        <taxon>Ecdysozoa</taxon>
        <taxon>Arthropoda</taxon>
        <taxon>Chelicerata</taxon>
        <taxon>Arachnida</taxon>
        <taxon>Acari</taxon>
        <taxon>Parasitiformes</taxon>
        <taxon>Ixodida</taxon>
        <taxon>Ixodoidea</taxon>
        <taxon>Ixodidae</taxon>
        <taxon>Amblyomminae</taxon>
        <taxon>Amblyomma</taxon>
    </lineage>
</organism>